<dbReference type="InterPro" id="IPR012310">
    <property type="entry name" value="DNA_ligase_ATP-dep_cent"/>
</dbReference>
<dbReference type="PANTHER" id="PTHR45674:SF4">
    <property type="entry name" value="DNA LIGASE 1"/>
    <property type="match status" value="1"/>
</dbReference>
<dbReference type="PANTHER" id="PTHR45674">
    <property type="entry name" value="DNA LIGASE 1/3 FAMILY MEMBER"/>
    <property type="match status" value="1"/>
</dbReference>
<name>A0ABW4U1X6_9HYPH</name>
<accession>A0ABW4U1X6</accession>
<dbReference type="CDD" id="cd07906">
    <property type="entry name" value="Adenylation_DNA_ligase_LigD_LigC"/>
    <property type="match status" value="1"/>
</dbReference>
<dbReference type="InterPro" id="IPR050191">
    <property type="entry name" value="ATP-dep_DNA_ligase"/>
</dbReference>
<dbReference type="GO" id="GO:0016874">
    <property type="term" value="F:ligase activity"/>
    <property type="evidence" value="ECO:0007669"/>
    <property type="project" value="UniProtKB-KW"/>
</dbReference>
<dbReference type="Gene3D" id="3.30.1490.70">
    <property type="match status" value="1"/>
</dbReference>
<comment type="similarity">
    <text evidence="1">Belongs to the ATP-dependent DNA ligase family.</text>
</comment>
<protein>
    <submittedName>
        <fullName evidence="4">RNA ligase family protein</fullName>
    </submittedName>
</protein>
<organism evidence="4 5">
    <name type="scientific">Mesorhizobium newzealandense</name>
    <dbReference type="NCBI Taxonomy" id="1300302"/>
    <lineage>
        <taxon>Bacteria</taxon>
        <taxon>Pseudomonadati</taxon>
        <taxon>Pseudomonadota</taxon>
        <taxon>Alphaproteobacteria</taxon>
        <taxon>Hyphomicrobiales</taxon>
        <taxon>Phyllobacteriaceae</taxon>
        <taxon>Mesorhizobium</taxon>
    </lineage>
</organism>
<proteinExistence type="inferred from homology"/>
<keyword evidence="5" id="KW-1185">Reference proteome</keyword>
<evidence type="ECO:0000256" key="1">
    <source>
        <dbReference type="ARBA" id="ARBA00007572"/>
    </source>
</evidence>
<sequence>MGKRAKVSGGRLEFIPPQIPTLVEQPPEDEGWVHEVKLDGYRTQIIIDQGGVRLYSKNGHDWTTKYWPIALAVELPCRAAILDGEVIVTDERGAADFPALEAAIWNEPSRLVFVAFDILHLDGRNLAPLPLLQRKQALWQLVEPGVGKIQYSEHFEGDALAIFRAIEKMGLEGIISKRADSRYRSGPSTTWLKAKYFEEADFDLLGVVREPGTSPMALMATLDGERRYVGSAVIALNPSIRDRLWQRIEKMAGPPPKGVKKPGAQWVEPGLVGRVRYLKGEGPLRHATLNDVRED</sequence>
<feature type="domain" description="ATP-dependent DNA ligase family profile" evidence="3">
    <location>
        <begin position="104"/>
        <end position="195"/>
    </location>
</feature>
<dbReference type="Proteomes" id="UP001597405">
    <property type="component" value="Unassembled WGS sequence"/>
</dbReference>
<dbReference type="EMBL" id="JBHUGZ010000001">
    <property type="protein sequence ID" value="MFD1981453.1"/>
    <property type="molecule type" value="Genomic_DNA"/>
</dbReference>
<dbReference type="Gene3D" id="3.30.470.30">
    <property type="entry name" value="DNA ligase/mRNA capping enzyme"/>
    <property type="match status" value="1"/>
</dbReference>
<reference evidence="5" key="1">
    <citation type="journal article" date="2019" name="Int. J. Syst. Evol. Microbiol.">
        <title>The Global Catalogue of Microorganisms (GCM) 10K type strain sequencing project: providing services to taxonomists for standard genome sequencing and annotation.</title>
        <authorList>
            <consortium name="The Broad Institute Genomics Platform"/>
            <consortium name="The Broad Institute Genome Sequencing Center for Infectious Disease"/>
            <person name="Wu L."/>
            <person name="Ma J."/>
        </authorList>
    </citation>
    <scope>NUCLEOTIDE SEQUENCE [LARGE SCALE GENOMIC DNA]</scope>
    <source>
        <strain evidence="5">CGMCC 1.16225</strain>
    </source>
</reference>
<comment type="caution">
    <text evidence="4">The sequence shown here is derived from an EMBL/GenBank/DDBJ whole genome shotgun (WGS) entry which is preliminary data.</text>
</comment>
<keyword evidence="2 4" id="KW-0436">Ligase</keyword>
<gene>
    <name evidence="4" type="ORF">ACFSOZ_01865</name>
</gene>
<dbReference type="PROSITE" id="PS50160">
    <property type="entry name" value="DNA_LIGASE_A3"/>
    <property type="match status" value="1"/>
</dbReference>
<dbReference type="Pfam" id="PF01068">
    <property type="entry name" value="DNA_ligase_A_M"/>
    <property type="match status" value="1"/>
</dbReference>
<evidence type="ECO:0000313" key="4">
    <source>
        <dbReference type="EMBL" id="MFD1981453.1"/>
    </source>
</evidence>
<evidence type="ECO:0000259" key="3">
    <source>
        <dbReference type="PROSITE" id="PS50160"/>
    </source>
</evidence>
<dbReference type="RefSeq" id="WP_379092889.1">
    <property type="nucleotide sequence ID" value="NZ_JBHUGZ010000001.1"/>
</dbReference>
<evidence type="ECO:0000313" key="5">
    <source>
        <dbReference type="Proteomes" id="UP001597405"/>
    </source>
</evidence>
<dbReference type="SUPFAM" id="SSF56091">
    <property type="entry name" value="DNA ligase/mRNA capping enzyme, catalytic domain"/>
    <property type="match status" value="1"/>
</dbReference>
<evidence type="ECO:0000256" key="2">
    <source>
        <dbReference type="ARBA" id="ARBA00022598"/>
    </source>
</evidence>